<evidence type="ECO:0000313" key="1">
    <source>
        <dbReference type="EMBL" id="TFK70967.1"/>
    </source>
</evidence>
<dbReference type="Proteomes" id="UP000308600">
    <property type="component" value="Unassembled WGS sequence"/>
</dbReference>
<evidence type="ECO:0000313" key="2">
    <source>
        <dbReference type="Proteomes" id="UP000308600"/>
    </source>
</evidence>
<accession>A0ACD3AZB1</accession>
<proteinExistence type="predicted"/>
<sequence>FAEVYPYIVNVSLVHVLPDSCLLFASRRRVYKPHRAHPASFSTLSLSPASGFHSSESDSQQPAPILVSSTSSNHL</sequence>
<reference evidence="1 2" key="1">
    <citation type="journal article" date="2019" name="Nat. Ecol. Evol.">
        <title>Megaphylogeny resolves global patterns of mushroom evolution.</title>
        <authorList>
            <person name="Varga T."/>
            <person name="Krizsan K."/>
            <person name="Foldi C."/>
            <person name="Dima B."/>
            <person name="Sanchez-Garcia M."/>
            <person name="Sanchez-Ramirez S."/>
            <person name="Szollosi G.J."/>
            <person name="Szarkandi J.G."/>
            <person name="Papp V."/>
            <person name="Albert L."/>
            <person name="Andreopoulos W."/>
            <person name="Angelini C."/>
            <person name="Antonin V."/>
            <person name="Barry K.W."/>
            <person name="Bougher N.L."/>
            <person name="Buchanan P."/>
            <person name="Buyck B."/>
            <person name="Bense V."/>
            <person name="Catcheside P."/>
            <person name="Chovatia M."/>
            <person name="Cooper J."/>
            <person name="Damon W."/>
            <person name="Desjardin D."/>
            <person name="Finy P."/>
            <person name="Geml J."/>
            <person name="Haridas S."/>
            <person name="Hughes K."/>
            <person name="Justo A."/>
            <person name="Karasinski D."/>
            <person name="Kautmanova I."/>
            <person name="Kiss B."/>
            <person name="Kocsube S."/>
            <person name="Kotiranta H."/>
            <person name="LaButti K.M."/>
            <person name="Lechner B.E."/>
            <person name="Liimatainen K."/>
            <person name="Lipzen A."/>
            <person name="Lukacs Z."/>
            <person name="Mihaltcheva S."/>
            <person name="Morgado L.N."/>
            <person name="Niskanen T."/>
            <person name="Noordeloos M.E."/>
            <person name="Ohm R.A."/>
            <person name="Ortiz-Santana B."/>
            <person name="Ovrebo C."/>
            <person name="Racz N."/>
            <person name="Riley R."/>
            <person name="Savchenko A."/>
            <person name="Shiryaev A."/>
            <person name="Soop K."/>
            <person name="Spirin V."/>
            <person name="Szebenyi C."/>
            <person name="Tomsovsky M."/>
            <person name="Tulloss R.E."/>
            <person name="Uehling J."/>
            <person name="Grigoriev I.V."/>
            <person name="Vagvolgyi C."/>
            <person name="Papp T."/>
            <person name="Martin F.M."/>
            <person name="Miettinen O."/>
            <person name="Hibbett D.S."/>
            <person name="Nagy L.G."/>
        </authorList>
    </citation>
    <scope>NUCLEOTIDE SEQUENCE [LARGE SCALE GENOMIC DNA]</scope>
    <source>
        <strain evidence="1 2">NL-1719</strain>
    </source>
</reference>
<organism evidence="1 2">
    <name type="scientific">Pluteus cervinus</name>
    <dbReference type="NCBI Taxonomy" id="181527"/>
    <lineage>
        <taxon>Eukaryota</taxon>
        <taxon>Fungi</taxon>
        <taxon>Dikarya</taxon>
        <taxon>Basidiomycota</taxon>
        <taxon>Agaricomycotina</taxon>
        <taxon>Agaricomycetes</taxon>
        <taxon>Agaricomycetidae</taxon>
        <taxon>Agaricales</taxon>
        <taxon>Pluteineae</taxon>
        <taxon>Pluteaceae</taxon>
        <taxon>Pluteus</taxon>
    </lineage>
</organism>
<name>A0ACD3AZB1_9AGAR</name>
<dbReference type="EMBL" id="ML208305">
    <property type="protein sequence ID" value="TFK70967.1"/>
    <property type="molecule type" value="Genomic_DNA"/>
</dbReference>
<protein>
    <submittedName>
        <fullName evidence="1">Uncharacterized protein</fullName>
    </submittedName>
</protein>
<keyword evidence="2" id="KW-1185">Reference proteome</keyword>
<feature type="non-terminal residue" evidence="1">
    <location>
        <position position="1"/>
    </location>
</feature>
<gene>
    <name evidence="1" type="ORF">BDN72DRAFT_838357</name>
</gene>